<keyword evidence="3" id="KW-1185">Reference proteome</keyword>
<feature type="transmembrane region" description="Helical" evidence="1">
    <location>
        <begin position="6"/>
        <end position="26"/>
    </location>
</feature>
<name>A0ABT1RYA4_9FIRM</name>
<dbReference type="RefSeq" id="WP_154669691.1">
    <property type="nucleotide sequence ID" value="NZ_CABKVV010000010.1"/>
</dbReference>
<reference evidence="2 3" key="1">
    <citation type="submission" date="2022-06" db="EMBL/GenBank/DDBJ databases">
        <title>Isolation of gut microbiota from human fecal samples.</title>
        <authorList>
            <person name="Pamer E.G."/>
            <person name="Barat B."/>
            <person name="Waligurski E."/>
            <person name="Medina S."/>
            <person name="Paddock L."/>
            <person name="Mostad J."/>
        </authorList>
    </citation>
    <scope>NUCLEOTIDE SEQUENCE [LARGE SCALE GENOMIC DNA]</scope>
    <source>
        <strain evidence="2 3">DFI.9.73</strain>
    </source>
</reference>
<gene>
    <name evidence="2" type="ORF">NE695_06950</name>
</gene>
<proteinExistence type="predicted"/>
<evidence type="ECO:0000256" key="1">
    <source>
        <dbReference type="SAM" id="Phobius"/>
    </source>
</evidence>
<evidence type="ECO:0008006" key="4">
    <source>
        <dbReference type="Google" id="ProtNLM"/>
    </source>
</evidence>
<accession>A0ABT1RYA4</accession>
<dbReference type="EMBL" id="JANFZH010000012">
    <property type="protein sequence ID" value="MCQ4839648.1"/>
    <property type="molecule type" value="Genomic_DNA"/>
</dbReference>
<protein>
    <recommendedName>
        <fullName evidence="4">Cellulose biosynthesis protein BcsF</fullName>
    </recommendedName>
</protein>
<dbReference type="GeneID" id="90534061"/>
<keyword evidence="1" id="KW-0472">Membrane</keyword>
<evidence type="ECO:0000313" key="2">
    <source>
        <dbReference type="EMBL" id="MCQ4839648.1"/>
    </source>
</evidence>
<keyword evidence="1" id="KW-0812">Transmembrane</keyword>
<organism evidence="2 3">
    <name type="scientific">Neglectibacter timonensis</name>
    <dbReference type="NCBI Taxonomy" id="1776382"/>
    <lineage>
        <taxon>Bacteria</taxon>
        <taxon>Bacillati</taxon>
        <taxon>Bacillota</taxon>
        <taxon>Clostridia</taxon>
        <taxon>Eubacteriales</taxon>
        <taxon>Oscillospiraceae</taxon>
        <taxon>Neglectibacter</taxon>
    </lineage>
</organism>
<keyword evidence="1" id="KW-1133">Transmembrane helix</keyword>
<sequence length="46" mass="5371">MDLLAMLDALLICVLLVLAGLTVRLFRLSEPYGEWVARERRRRGKR</sequence>
<dbReference type="Proteomes" id="UP001524473">
    <property type="component" value="Unassembled WGS sequence"/>
</dbReference>
<evidence type="ECO:0000313" key="3">
    <source>
        <dbReference type="Proteomes" id="UP001524473"/>
    </source>
</evidence>
<comment type="caution">
    <text evidence="2">The sequence shown here is derived from an EMBL/GenBank/DDBJ whole genome shotgun (WGS) entry which is preliminary data.</text>
</comment>